<name>G4Q5E8_ACIIR</name>
<gene>
    <name evidence="1" type="ordered locus">Acin_2126</name>
</gene>
<evidence type="ECO:0008006" key="3">
    <source>
        <dbReference type="Google" id="ProtNLM"/>
    </source>
</evidence>
<dbReference type="eggNOG" id="COG4729">
    <property type="taxonomic scope" value="Bacteria"/>
</dbReference>
<dbReference type="GeneID" id="92879308"/>
<keyword evidence="2" id="KW-1185">Reference proteome</keyword>
<dbReference type="PATRIC" id="fig|568816.4.peg.2057"/>
<reference evidence="1 2" key="1">
    <citation type="journal article" date="2011" name="J. Bacteriol.">
        <title>Complete genome sequence of Acidaminococcus intestini RYC-MR95, a Gram-negative bacterium from the phylum Firmicutes.</title>
        <authorList>
            <person name="D'Auria G."/>
            <person name="Galan J.C."/>
            <person name="Rodriguez-Alcayna M."/>
            <person name="Moya A."/>
            <person name="Baquero F."/>
            <person name="Latorre A."/>
        </authorList>
    </citation>
    <scope>NUCLEOTIDE SEQUENCE [LARGE SCALE GENOMIC DNA]</scope>
    <source>
        <strain evidence="1 2">RyC-MR95</strain>
    </source>
</reference>
<dbReference type="Proteomes" id="UP000007093">
    <property type="component" value="Chromosome"/>
</dbReference>
<dbReference type="KEGG" id="ain:Acin_2126"/>
<dbReference type="EMBL" id="CP003058">
    <property type="protein sequence ID" value="AEQ23326.1"/>
    <property type="molecule type" value="Genomic_DNA"/>
</dbReference>
<dbReference type="Pfam" id="PF08905">
    <property type="entry name" value="DUF1850"/>
    <property type="match status" value="1"/>
</dbReference>
<dbReference type="InParanoid" id="G4Q5E8"/>
<sequence>MKGKQKIALCLVFLPLAIGLLAWWHWASQTVMRIKNYDTQHIYVEFPAKAGDRLFFGWIHSLEHIHWHEYFHIAPDHSLILDTISFPAFGAGIPENRGKKTWVDEKGNIFMDEIDQSFPRIDWINSHYATRKIKLNDELITSGRLLPEHTRLILVIEERGFFDGRFEESIHNQPYLGKFFQ</sequence>
<dbReference type="AlphaFoldDB" id="G4Q5E8"/>
<accession>G4Q5E8</accession>
<protein>
    <recommendedName>
        <fullName evidence="3">DUF1850 domain-containing protein</fullName>
    </recommendedName>
</protein>
<dbReference type="HOGENOM" id="CLU_131574_0_0_9"/>
<evidence type="ECO:0000313" key="1">
    <source>
        <dbReference type="EMBL" id="AEQ23326.1"/>
    </source>
</evidence>
<dbReference type="STRING" id="568816.Acin_2126"/>
<proteinExistence type="predicted"/>
<dbReference type="InterPro" id="IPR015001">
    <property type="entry name" value="DUF1850"/>
</dbReference>
<dbReference type="RefSeq" id="WP_009014951.1">
    <property type="nucleotide sequence ID" value="NC_016077.1"/>
</dbReference>
<evidence type="ECO:0000313" key="2">
    <source>
        <dbReference type="Proteomes" id="UP000007093"/>
    </source>
</evidence>
<organism evidence="1 2">
    <name type="scientific">Acidaminococcus intestini (strain RyC-MR95)</name>
    <dbReference type="NCBI Taxonomy" id="568816"/>
    <lineage>
        <taxon>Bacteria</taxon>
        <taxon>Bacillati</taxon>
        <taxon>Bacillota</taxon>
        <taxon>Negativicutes</taxon>
        <taxon>Acidaminococcales</taxon>
        <taxon>Acidaminococcaceae</taxon>
        <taxon>Acidaminococcus</taxon>
    </lineage>
</organism>